<sequence length="174" mass="20237">MKITGLVVILVIKGLLLTTRVNSCEIYDLDINDESKNCKHSYFEISEEIPLNKLESLKFKEFIFGSIELIINKITWGFEKEHEKYLIESQKDVSFVNNISVDERINNYLKNADLLTGEEIKKGVLQILKNYQKNDKKNNPDSSNRMIHSETLENDQISFNQGFVNLVIFPNEYI</sequence>
<protein>
    <submittedName>
        <fullName evidence="2">Uncharacterized protein</fullName>
    </submittedName>
</protein>
<accession>A0A1J4MNB3</accession>
<organism evidence="2 3">
    <name type="scientific">Cryptosporidium ubiquitum</name>
    <dbReference type="NCBI Taxonomy" id="857276"/>
    <lineage>
        <taxon>Eukaryota</taxon>
        <taxon>Sar</taxon>
        <taxon>Alveolata</taxon>
        <taxon>Apicomplexa</taxon>
        <taxon>Conoidasida</taxon>
        <taxon>Coccidia</taxon>
        <taxon>Eucoccidiorida</taxon>
        <taxon>Eimeriorina</taxon>
        <taxon>Cryptosporidiidae</taxon>
        <taxon>Cryptosporidium</taxon>
    </lineage>
</organism>
<evidence type="ECO:0000256" key="1">
    <source>
        <dbReference type="SAM" id="SignalP"/>
    </source>
</evidence>
<dbReference type="OrthoDB" id="337835at2759"/>
<reference evidence="2 3" key="1">
    <citation type="submission" date="2016-10" db="EMBL/GenBank/DDBJ databases">
        <title>Reductive evolution of mitochondrial metabolism and differential evolution of invasion-related proteins in Cryptosporidium.</title>
        <authorList>
            <person name="Liu S."/>
            <person name="Roellig D.M."/>
            <person name="Guo Y."/>
            <person name="Li N."/>
            <person name="Frace M.A."/>
            <person name="Tang K."/>
            <person name="Zhang L."/>
            <person name="Feng Y."/>
            <person name="Xiao L."/>
        </authorList>
    </citation>
    <scope>NUCLEOTIDE SEQUENCE [LARGE SCALE GENOMIC DNA]</scope>
    <source>
        <strain evidence="2">39726</strain>
    </source>
</reference>
<feature type="chain" id="PRO_5012701261" evidence="1">
    <location>
        <begin position="24"/>
        <end position="174"/>
    </location>
</feature>
<dbReference type="GeneID" id="39978839"/>
<dbReference type="AlphaFoldDB" id="A0A1J4MNB3"/>
<dbReference type="EMBL" id="LRBP01000001">
    <property type="protein sequence ID" value="OII75527.1"/>
    <property type="molecule type" value="Genomic_DNA"/>
</dbReference>
<gene>
    <name evidence="2" type="ORF">cubi_02048</name>
</gene>
<feature type="signal peptide" evidence="1">
    <location>
        <begin position="1"/>
        <end position="23"/>
    </location>
</feature>
<dbReference type="VEuPathDB" id="CryptoDB:cubi_02048"/>
<keyword evidence="3" id="KW-1185">Reference proteome</keyword>
<dbReference type="Proteomes" id="UP000186176">
    <property type="component" value="Unassembled WGS sequence"/>
</dbReference>
<keyword evidence="1" id="KW-0732">Signal</keyword>
<name>A0A1J4MNB3_9CRYT</name>
<dbReference type="RefSeq" id="XP_028876534.1">
    <property type="nucleotide sequence ID" value="XM_029019060.1"/>
</dbReference>
<evidence type="ECO:0000313" key="2">
    <source>
        <dbReference type="EMBL" id="OII75527.1"/>
    </source>
</evidence>
<evidence type="ECO:0000313" key="3">
    <source>
        <dbReference type="Proteomes" id="UP000186176"/>
    </source>
</evidence>
<comment type="caution">
    <text evidence="2">The sequence shown here is derived from an EMBL/GenBank/DDBJ whole genome shotgun (WGS) entry which is preliminary data.</text>
</comment>
<proteinExistence type="predicted"/>